<evidence type="ECO:0000313" key="14">
    <source>
        <dbReference type="Proteomes" id="UP001154078"/>
    </source>
</evidence>
<feature type="compositionally biased region" description="Basic and acidic residues" evidence="10">
    <location>
        <begin position="522"/>
        <end position="532"/>
    </location>
</feature>
<evidence type="ECO:0000256" key="3">
    <source>
        <dbReference type="ARBA" id="ARBA00022737"/>
    </source>
</evidence>
<dbReference type="EMBL" id="OV121136">
    <property type="protein sequence ID" value="CAH0557580.1"/>
    <property type="molecule type" value="Genomic_DNA"/>
</dbReference>
<dbReference type="PROSITE" id="PS51915">
    <property type="entry name" value="ZAD"/>
    <property type="match status" value="1"/>
</dbReference>
<keyword evidence="6" id="KW-0238">DNA-binding</keyword>
<feature type="region of interest" description="Disordered" evidence="10">
    <location>
        <begin position="198"/>
        <end position="253"/>
    </location>
</feature>
<feature type="compositionally biased region" description="Acidic residues" evidence="10">
    <location>
        <begin position="213"/>
        <end position="232"/>
    </location>
</feature>
<dbReference type="PROSITE" id="PS50157">
    <property type="entry name" value="ZINC_FINGER_C2H2_2"/>
    <property type="match status" value="3"/>
</dbReference>
<dbReference type="SMART" id="SM00868">
    <property type="entry name" value="zf-AD"/>
    <property type="match status" value="2"/>
</dbReference>
<dbReference type="SUPFAM" id="SSF57716">
    <property type="entry name" value="Glucocorticoid receptor-like (DNA-binding domain)"/>
    <property type="match status" value="1"/>
</dbReference>
<evidence type="ECO:0000256" key="5">
    <source>
        <dbReference type="ARBA" id="ARBA00022833"/>
    </source>
</evidence>
<evidence type="ECO:0000256" key="1">
    <source>
        <dbReference type="ARBA" id="ARBA00004123"/>
    </source>
</evidence>
<evidence type="ECO:0000313" key="13">
    <source>
        <dbReference type="EMBL" id="CAH0557580.1"/>
    </source>
</evidence>
<dbReference type="AlphaFoldDB" id="A0A9P0B8J8"/>
<evidence type="ECO:0000256" key="10">
    <source>
        <dbReference type="SAM" id="MobiDB-lite"/>
    </source>
</evidence>
<protein>
    <submittedName>
        <fullName evidence="13">Uncharacterized protein</fullName>
    </submittedName>
</protein>
<evidence type="ECO:0000256" key="2">
    <source>
        <dbReference type="ARBA" id="ARBA00022723"/>
    </source>
</evidence>
<evidence type="ECO:0000256" key="4">
    <source>
        <dbReference type="ARBA" id="ARBA00022771"/>
    </source>
</evidence>
<dbReference type="SUPFAM" id="SSF57667">
    <property type="entry name" value="beta-beta-alpha zinc fingers"/>
    <property type="match status" value="2"/>
</dbReference>
<dbReference type="InterPro" id="IPR012934">
    <property type="entry name" value="Znf_AD"/>
</dbReference>
<evidence type="ECO:0000259" key="11">
    <source>
        <dbReference type="PROSITE" id="PS50157"/>
    </source>
</evidence>
<feature type="domain" description="C2H2-type" evidence="11">
    <location>
        <begin position="370"/>
        <end position="398"/>
    </location>
</feature>
<feature type="binding site" evidence="9">
    <location>
        <position position="56"/>
    </location>
    <ligand>
        <name>Zn(2+)</name>
        <dbReference type="ChEBI" id="CHEBI:29105"/>
    </ligand>
</feature>
<feature type="compositionally biased region" description="Acidic residues" evidence="10">
    <location>
        <begin position="550"/>
        <end position="570"/>
    </location>
</feature>
<keyword evidence="2 9" id="KW-0479">Metal-binding</keyword>
<feature type="domain" description="C2H2-type" evidence="11">
    <location>
        <begin position="409"/>
        <end position="436"/>
    </location>
</feature>
<dbReference type="Pfam" id="PF13912">
    <property type="entry name" value="zf-C2H2_6"/>
    <property type="match status" value="1"/>
</dbReference>
<dbReference type="Pfam" id="PF07776">
    <property type="entry name" value="zf-AD"/>
    <property type="match status" value="1"/>
</dbReference>
<dbReference type="GO" id="GO:0003677">
    <property type="term" value="F:DNA binding"/>
    <property type="evidence" value="ECO:0007669"/>
    <property type="project" value="UniProtKB-KW"/>
</dbReference>
<name>A0A9P0B8J8_BRAAE</name>
<dbReference type="PANTHER" id="PTHR16515">
    <property type="entry name" value="PR DOMAIN ZINC FINGER PROTEIN"/>
    <property type="match status" value="1"/>
</dbReference>
<feature type="compositionally biased region" description="Basic and acidic residues" evidence="10">
    <location>
        <begin position="499"/>
        <end position="512"/>
    </location>
</feature>
<dbReference type="InterPro" id="IPR050331">
    <property type="entry name" value="Zinc_finger"/>
</dbReference>
<keyword evidence="14" id="KW-1185">Reference proteome</keyword>
<keyword evidence="4 8" id="KW-0863">Zinc-finger</keyword>
<evidence type="ECO:0000256" key="7">
    <source>
        <dbReference type="ARBA" id="ARBA00023242"/>
    </source>
</evidence>
<proteinExistence type="predicted"/>
<feature type="binding site" evidence="9">
    <location>
        <position position="53"/>
    </location>
    <ligand>
        <name>Zn(2+)</name>
        <dbReference type="ChEBI" id="CHEBI:29105"/>
    </ligand>
</feature>
<sequence>MYTLPNFCRVCLKYDKNLIDLAHIENEPSETLLSKLQKVCAEVEWNVFKPLLCHPCIKRLNIAYGFKKQCLQASSVLKNYVQLVRDNQKKKESSTGAKVLDGVPQGSFMILPNQKYVKILVGTQNQAGGANSFQNVFLNLIPATTTPTTTDTKTKDTNQNVFLNLNSTFQKFIPLTPTGDSAAKKENKNLNQLLTESKSEELSVELNPLDFTGLEDEDEDDEDQEDTDDWDEVISPTKIDSKTEENGVNGNNKQKFVPILPKQEDFFSSGQHFLSPHLDMVPDKFSCERCSKTFPSMVRLKNHIKMFHLGKLPFKCDICYLEYATRTDYDLCVKGHKIQMAKNKQHYNKRQYKAADISEEDLKPNETGDYVCDICKRLFSSSTGLLRHKVRKHNQKNKKKYFIKGVKNARCDICNREFSTQSYMQLHRKLHMRDDVGYKYKVFGKSKYGMAEENAKEEEEEEGDKTSESIDVTPDIVMDDDSDKEIDESEVKEEDDDEDRLKMDESEVKSDQKDEDDELEGEVERRDDKMDGNEEEDEDSDENRLKMDIENGDVSENEENNEEETLSEEN</sequence>
<dbReference type="GO" id="GO:0010468">
    <property type="term" value="P:regulation of gene expression"/>
    <property type="evidence" value="ECO:0007669"/>
    <property type="project" value="TreeGrafter"/>
</dbReference>
<gene>
    <name evidence="13" type="ORF">MELIAE_LOCUS8271</name>
</gene>
<comment type="subcellular location">
    <subcellularLocation>
        <location evidence="1">Nucleus</location>
    </subcellularLocation>
</comment>
<reference evidence="13" key="1">
    <citation type="submission" date="2021-12" db="EMBL/GenBank/DDBJ databases">
        <authorList>
            <person name="King R."/>
        </authorList>
    </citation>
    <scope>NUCLEOTIDE SEQUENCE</scope>
</reference>
<dbReference type="PROSITE" id="PS00028">
    <property type="entry name" value="ZINC_FINGER_C2H2_1"/>
    <property type="match status" value="3"/>
</dbReference>
<dbReference type="OrthoDB" id="3176202at2759"/>
<dbReference type="PANTHER" id="PTHR16515:SF49">
    <property type="entry name" value="GASTRULA ZINC FINGER PROTEIN XLCGF49.1-LIKE-RELATED"/>
    <property type="match status" value="1"/>
</dbReference>
<dbReference type="Pfam" id="PF00096">
    <property type="entry name" value="zf-C2H2"/>
    <property type="match status" value="1"/>
</dbReference>
<keyword evidence="3" id="KW-0677">Repeat</keyword>
<evidence type="ECO:0000256" key="8">
    <source>
        <dbReference type="PROSITE-ProRule" id="PRU00042"/>
    </source>
</evidence>
<keyword evidence="5 9" id="KW-0862">Zinc</keyword>
<dbReference type="GO" id="GO:0008270">
    <property type="term" value="F:zinc ion binding"/>
    <property type="evidence" value="ECO:0007669"/>
    <property type="project" value="UniProtKB-UniRule"/>
</dbReference>
<feature type="domain" description="ZAD" evidence="12">
    <location>
        <begin position="6"/>
        <end position="80"/>
    </location>
</feature>
<feature type="domain" description="C2H2-type" evidence="11">
    <location>
        <begin position="285"/>
        <end position="313"/>
    </location>
</feature>
<feature type="binding site" evidence="9">
    <location>
        <position position="11"/>
    </location>
    <ligand>
        <name>Zn(2+)</name>
        <dbReference type="ChEBI" id="CHEBI:29105"/>
    </ligand>
</feature>
<dbReference type="InterPro" id="IPR013087">
    <property type="entry name" value="Znf_C2H2_type"/>
</dbReference>
<accession>A0A9P0B8J8</accession>
<evidence type="ECO:0000256" key="9">
    <source>
        <dbReference type="PROSITE-ProRule" id="PRU01263"/>
    </source>
</evidence>
<dbReference type="Proteomes" id="UP001154078">
    <property type="component" value="Chromosome 5"/>
</dbReference>
<feature type="binding site" evidence="9">
    <location>
        <position position="8"/>
    </location>
    <ligand>
        <name>Zn(2+)</name>
        <dbReference type="ChEBI" id="CHEBI:29105"/>
    </ligand>
</feature>
<evidence type="ECO:0000259" key="12">
    <source>
        <dbReference type="PROSITE" id="PS51915"/>
    </source>
</evidence>
<dbReference type="GO" id="GO:0005634">
    <property type="term" value="C:nucleus"/>
    <property type="evidence" value="ECO:0007669"/>
    <property type="project" value="UniProtKB-SubCell"/>
</dbReference>
<organism evidence="13 14">
    <name type="scientific">Brassicogethes aeneus</name>
    <name type="common">Rape pollen beetle</name>
    <name type="synonym">Meligethes aeneus</name>
    <dbReference type="NCBI Taxonomy" id="1431903"/>
    <lineage>
        <taxon>Eukaryota</taxon>
        <taxon>Metazoa</taxon>
        <taxon>Ecdysozoa</taxon>
        <taxon>Arthropoda</taxon>
        <taxon>Hexapoda</taxon>
        <taxon>Insecta</taxon>
        <taxon>Pterygota</taxon>
        <taxon>Neoptera</taxon>
        <taxon>Endopterygota</taxon>
        <taxon>Coleoptera</taxon>
        <taxon>Polyphaga</taxon>
        <taxon>Cucujiformia</taxon>
        <taxon>Nitidulidae</taxon>
        <taxon>Meligethinae</taxon>
        <taxon>Brassicogethes</taxon>
    </lineage>
</organism>
<evidence type="ECO:0000256" key="6">
    <source>
        <dbReference type="ARBA" id="ARBA00023125"/>
    </source>
</evidence>
<dbReference type="InterPro" id="IPR036236">
    <property type="entry name" value="Znf_C2H2_sf"/>
</dbReference>
<feature type="compositionally biased region" description="Acidic residues" evidence="10">
    <location>
        <begin position="477"/>
        <end position="498"/>
    </location>
</feature>
<feature type="region of interest" description="Disordered" evidence="10">
    <location>
        <begin position="450"/>
        <end position="570"/>
    </location>
</feature>
<dbReference type="Gene3D" id="3.30.160.60">
    <property type="entry name" value="Classic Zinc Finger"/>
    <property type="match status" value="2"/>
</dbReference>
<dbReference type="SMART" id="SM00355">
    <property type="entry name" value="ZnF_C2H2"/>
    <property type="match status" value="4"/>
</dbReference>
<keyword evidence="7" id="KW-0539">Nucleus</keyword>